<protein>
    <submittedName>
        <fullName evidence="2">Uncharacterized protein</fullName>
    </submittedName>
</protein>
<organism evidence="2 3">
    <name type="scientific">Pseudomonas fluorescens</name>
    <dbReference type="NCBI Taxonomy" id="294"/>
    <lineage>
        <taxon>Bacteria</taxon>
        <taxon>Pseudomonadati</taxon>
        <taxon>Pseudomonadota</taxon>
        <taxon>Gammaproteobacteria</taxon>
        <taxon>Pseudomonadales</taxon>
        <taxon>Pseudomonadaceae</taxon>
        <taxon>Pseudomonas</taxon>
    </lineage>
</organism>
<comment type="caution">
    <text evidence="2">The sequence shown here is derived from an EMBL/GenBank/DDBJ whole genome shotgun (WGS) entry which is preliminary data.</text>
</comment>
<evidence type="ECO:0000256" key="1">
    <source>
        <dbReference type="SAM" id="MobiDB-lite"/>
    </source>
</evidence>
<proteinExistence type="predicted"/>
<gene>
    <name evidence="2" type="ORF">A1D17_02725</name>
</gene>
<accession>A0A166QLJ5</accession>
<name>A0A166QLJ5_PSEFL</name>
<dbReference type="AlphaFoldDB" id="A0A166QLJ5"/>
<evidence type="ECO:0000313" key="2">
    <source>
        <dbReference type="EMBL" id="KZN20474.1"/>
    </source>
</evidence>
<dbReference type="OrthoDB" id="6913269at2"/>
<evidence type="ECO:0000313" key="3">
    <source>
        <dbReference type="Proteomes" id="UP000076489"/>
    </source>
</evidence>
<dbReference type="RefSeq" id="WP_063340518.1">
    <property type="nucleotide sequence ID" value="NZ_LUKJ01000002.1"/>
</dbReference>
<dbReference type="EMBL" id="LUKJ01000002">
    <property type="protein sequence ID" value="KZN20474.1"/>
    <property type="molecule type" value="Genomic_DNA"/>
</dbReference>
<reference evidence="2 3" key="2">
    <citation type="journal article" date="2018" name="Nature">
        <title>Mutant phenotypes for thousands of bacterial genes of unknown function.</title>
        <authorList>
            <person name="Price M.N."/>
            <person name="Wetmore K.M."/>
            <person name="Waters R.J."/>
            <person name="Callaghan M."/>
            <person name="Ray J."/>
            <person name="Liu H."/>
            <person name="Kuehl J.V."/>
            <person name="Melnyk R.A."/>
            <person name="Lamson J.S."/>
            <person name="Suh Y."/>
            <person name="Carlson H.K."/>
            <person name="Esquivel Z."/>
            <person name="Sadeeshkumar H."/>
            <person name="Chakraborty R."/>
            <person name="Zane G.M."/>
            <person name="Rubin B.E."/>
            <person name="Wall J.D."/>
            <person name="Visel A."/>
            <person name="Bristow J."/>
            <person name="Blow M.J."/>
            <person name="Arkin A.P."/>
            <person name="Deutschbauer A.M."/>
        </authorList>
    </citation>
    <scope>NUCLEOTIDE SEQUENCE [LARGE SCALE GENOMIC DNA]</scope>
    <source>
        <strain evidence="2 3">FW300-N1B4</strain>
    </source>
</reference>
<feature type="region of interest" description="Disordered" evidence="1">
    <location>
        <begin position="1"/>
        <end position="51"/>
    </location>
</feature>
<reference evidence="3" key="1">
    <citation type="submission" date="2016-03" db="EMBL/GenBank/DDBJ databases">
        <authorList>
            <person name="Ray J."/>
            <person name="Price M."/>
            <person name="Deutschbauer A."/>
        </authorList>
    </citation>
    <scope>NUCLEOTIDE SEQUENCE [LARGE SCALE GENOMIC DNA]</scope>
    <source>
        <strain evidence="3">FW300-N1B4</strain>
    </source>
</reference>
<sequence>MNTGLTEDDIRRALGLDVPTVPHSSPAEQKPPAAALKPASEARPASKAKVRTPKLRVTLRVSKEFEGESELFIHDAATLSQFDAEQEAKTLAKKAKYRFFDKVSITTVE</sequence>
<dbReference type="Proteomes" id="UP000076489">
    <property type="component" value="Unassembled WGS sequence"/>
</dbReference>